<evidence type="ECO:0000313" key="1">
    <source>
        <dbReference type="EMBL" id="BBH91932.1"/>
    </source>
</evidence>
<organism evidence="1">
    <name type="scientific">Thermogemmatispora argillosa</name>
    <dbReference type="NCBI Taxonomy" id="2045280"/>
    <lineage>
        <taxon>Bacteria</taxon>
        <taxon>Bacillati</taxon>
        <taxon>Chloroflexota</taxon>
        <taxon>Ktedonobacteria</taxon>
        <taxon>Thermogemmatisporales</taxon>
        <taxon>Thermogemmatisporaceae</taxon>
        <taxon>Thermogemmatispora</taxon>
    </lineage>
</organism>
<name>A0A455SYH3_9CHLR</name>
<dbReference type="AlphaFoldDB" id="A0A455SYH3"/>
<sequence>MTTWSASNIDKGLKVYSADEHHLGQVVAVYPESVRVRRGPLLFWTDRFYPYTAIAGRQGRSLILKMSAAEARDEQWRKRPAYEQHPGDVLQTFYDRGHGVEDPLDPERD</sequence>
<dbReference type="EMBL" id="AP019377">
    <property type="protein sequence ID" value="BBH91932.1"/>
    <property type="molecule type" value="Genomic_DNA"/>
</dbReference>
<protein>
    <recommendedName>
        <fullName evidence="2">PRC-barrel domain-containing protein</fullName>
    </recommendedName>
</protein>
<gene>
    <name evidence="1" type="ORF">KTA_01310</name>
</gene>
<reference evidence="1" key="1">
    <citation type="submission" date="2018-12" db="EMBL/GenBank/DDBJ databases">
        <title>Novel natural products biosynthetic potential of the class Ktedonobacteria.</title>
        <authorList>
            <person name="Zheng Y."/>
            <person name="Saitou A."/>
            <person name="Wang C.M."/>
            <person name="Toyoda A."/>
            <person name="Minakuchi Y."/>
            <person name="Sekiguchi Y."/>
            <person name="Ueda K."/>
            <person name="Takano H."/>
            <person name="Sakai Y."/>
            <person name="Yokota A."/>
            <person name="Yabe S."/>
        </authorList>
    </citation>
    <scope>NUCLEOTIDE SEQUENCE</scope>
    <source>
        <strain evidence="1">A3-2</strain>
    </source>
</reference>
<proteinExistence type="predicted"/>
<evidence type="ECO:0008006" key="2">
    <source>
        <dbReference type="Google" id="ProtNLM"/>
    </source>
</evidence>
<accession>A0A455SYH3</accession>